<proteinExistence type="predicted"/>
<gene>
    <name evidence="2" type="ORF">C7S10_10965</name>
</gene>
<dbReference type="AlphaFoldDB" id="A0A2R7YX07"/>
<dbReference type="OrthoDB" id="3214648at2"/>
<keyword evidence="1" id="KW-1133">Transmembrane helix</keyword>
<organism evidence="2 3">
    <name type="scientific">Nocardioides currus</name>
    <dbReference type="NCBI Taxonomy" id="2133958"/>
    <lineage>
        <taxon>Bacteria</taxon>
        <taxon>Bacillati</taxon>
        <taxon>Actinomycetota</taxon>
        <taxon>Actinomycetes</taxon>
        <taxon>Propionibacteriales</taxon>
        <taxon>Nocardioidaceae</taxon>
        <taxon>Nocardioides</taxon>
    </lineage>
</organism>
<comment type="caution">
    <text evidence="2">The sequence shown here is derived from an EMBL/GenBank/DDBJ whole genome shotgun (WGS) entry which is preliminary data.</text>
</comment>
<evidence type="ECO:0000313" key="2">
    <source>
        <dbReference type="EMBL" id="PUA80915.1"/>
    </source>
</evidence>
<dbReference type="EMBL" id="PYXZ01000004">
    <property type="protein sequence ID" value="PUA80915.1"/>
    <property type="molecule type" value="Genomic_DNA"/>
</dbReference>
<evidence type="ECO:0008006" key="4">
    <source>
        <dbReference type="Google" id="ProtNLM"/>
    </source>
</evidence>
<feature type="transmembrane region" description="Helical" evidence="1">
    <location>
        <begin position="206"/>
        <end position="225"/>
    </location>
</feature>
<dbReference type="Pfam" id="PF11188">
    <property type="entry name" value="DUF2975"/>
    <property type="match status" value="1"/>
</dbReference>
<feature type="transmembrane region" description="Helical" evidence="1">
    <location>
        <begin position="123"/>
        <end position="145"/>
    </location>
</feature>
<dbReference type="InterPro" id="IPR021354">
    <property type="entry name" value="DUF2975"/>
</dbReference>
<keyword evidence="1" id="KW-0812">Transmembrane</keyword>
<evidence type="ECO:0000313" key="3">
    <source>
        <dbReference type="Proteomes" id="UP000244867"/>
    </source>
</evidence>
<sequence length="242" mass="25110">MWSTCAVADLLTYRFSLLSFIVMLSMNDKPEEHEMAGKSLFTFDRWDYLGTRVVLGAVALASVSFGVVVPLVQMLQGDALTWQLQTGKTDALATDQLGVKPGAELTWPGTADVRIEDAGVGTWLASIAPGALLATATVVVVVALLRLLSSIQSREPFAPAAVRSLRVVGATLLLGAVAVTVAASLANQAVLRAAVELRGEPSTFTLALGPVVVIAGAGLVCAALAEAFNHGIALADDVEGLV</sequence>
<name>A0A2R7YX07_9ACTN</name>
<evidence type="ECO:0000256" key="1">
    <source>
        <dbReference type="SAM" id="Phobius"/>
    </source>
</evidence>
<accession>A0A2R7YX07</accession>
<feature type="transmembrane region" description="Helical" evidence="1">
    <location>
        <begin position="165"/>
        <end position="186"/>
    </location>
</feature>
<keyword evidence="3" id="KW-1185">Reference proteome</keyword>
<keyword evidence="1" id="KW-0472">Membrane</keyword>
<dbReference type="Proteomes" id="UP000244867">
    <property type="component" value="Unassembled WGS sequence"/>
</dbReference>
<protein>
    <recommendedName>
        <fullName evidence="4">DUF2975 domain-containing protein</fullName>
    </recommendedName>
</protein>
<reference evidence="2 3" key="1">
    <citation type="submission" date="2018-03" db="EMBL/GenBank/DDBJ databases">
        <authorList>
            <person name="Keele B.F."/>
        </authorList>
    </citation>
    <scope>NUCLEOTIDE SEQUENCE [LARGE SCALE GENOMIC DNA]</scope>
    <source>
        <strain evidence="2 3">IB-3</strain>
    </source>
</reference>
<feature type="transmembrane region" description="Helical" evidence="1">
    <location>
        <begin position="48"/>
        <end position="72"/>
    </location>
</feature>